<sequence length="120" mass="13124">MIEESDSWLVGRFEVIEESKGGSHEAVDSRDSWPLKLENLRFAVEGTSKPEENRAAALEDHLNKNGLILSVPRGSRASKAHKEASGGSFCKELLVKPCVNSVWSGNQKILFVAVLKNSAC</sequence>
<reference evidence="1 2" key="2">
    <citation type="journal article" date="2019" name="G3 (Bethesda)">
        <title>Hybrid Assembly of the Genome of the Entomopathogenic Nematode Steinernema carpocapsae Identifies the X-Chromosome.</title>
        <authorList>
            <person name="Serra L."/>
            <person name="Macchietto M."/>
            <person name="Macias-Munoz A."/>
            <person name="McGill C.J."/>
            <person name="Rodriguez I.M."/>
            <person name="Rodriguez B."/>
            <person name="Murad R."/>
            <person name="Mortazavi A."/>
        </authorList>
    </citation>
    <scope>NUCLEOTIDE SEQUENCE [LARGE SCALE GENOMIC DNA]</scope>
    <source>
        <strain evidence="1 2">ALL</strain>
    </source>
</reference>
<name>A0A4U5N2R8_STECR</name>
<evidence type="ECO:0000313" key="1">
    <source>
        <dbReference type="EMBL" id="TKR76707.1"/>
    </source>
</evidence>
<dbReference type="Proteomes" id="UP000298663">
    <property type="component" value="Unassembled WGS sequence"/>
</dbReference>
<organism evidence="1 2">
    <name type="scientific">Steinernema carpocapsae</name>
    <name type="common">Entomopathogenic nematode</name>
    <dbReference type="NCBI Taxonomy" id="34508"/>
    <lineage>
        <taxon>Eukaryota</taxon>
        <taxon>Metazoa</taxon>
        <taxon>Ecdysozoa</taxon>
        <taxon>Nematoda</taxon>
        <taxon>Chromadorea</taxon>
        <taxon>Rhabditida</taxon>
        <taxon>Tylenchina</taxon>
        <taxon>Panagrolaimomorpha</taxon>
        <taxon>Strongyloidoidea</taxon>
        <taxon>Steinernematidae</taxon>
        <taxon>Steinernema</taxon>
    </lineage>
</organism>
<dbReference type="AlphaFoldDB" id="A0A4U5N2R8"/>
<accession>A0A4U5N2R8</accession>
<protein>
    <submittedName>
        <fullName evidence="1">Uncharacterized protein</fullName>
    </submittedName>
</protein>
<dbReference type="EMBL" id="AZBU02000005">
    <property type="protein sequence ID" value="TKR76707.1"/>
    <property type="molecule type" value="Genomic_DNA"/>
</dbReference>
<comment type="caution">
    <text evidence="1">The sequence shown here is derived from an EMBL/GenBank/DDBJ whole genome shotgun (WGS) entry which is preliminary data.</text>
</comment>
<proteinExistence type="predicted"/>
<gene>
    <name evidence="1" type="ORF">L596_017813</name>
</gene>
<reference evidence="1 2" key="1">
    <citation type="journal article" date="2015" name="Genome Biol.">
        <title>Comparative genomics of Steinernema reveals deeply conserved gene regulatory networks.</title>
        <authorList>
            <person name="Dillman A.R."/>
            <person name="Macchietto M."/>
            <person name="Porter C.F."/>
            <person name="Rogers A."/>
            <person name="Williams B."/>
            <person name="Antoshechkin I."/>
            <person name="Lee M.M."/>
            <person name="Goodwin Z."/>
            <person name="Lu X."/>
            <person name="Lewis E.E."/>
            <person name="Goodrich-Blair H."/>
            <person name="Stock S.P."/>
            <person name="Adams B.J."/>
            <person name="Sternberg P.W."/>
            <person name="Mortazavi A."/>
        </authorList>
    </citation>
    <scope>NUCLEOTIDE SEQUENCE [LARGE SCALE GENOMIC DNA]</scope>
    <source>
        <strain evidence="1 2">ALL</strain>
    </source>
</reference>
<keyword evidence="2" id="KW-1185">Reference proteome</keyword>
<evidence type="ECO:0000313" key="2">
    <source>
        <dbReference type="Proteomes" id="UP000298663"/>
    </source>
</evidence>